<dbReference type="SMART" id="SM00823">
    <property type="entry name" value="PKS_PP"/>
    <property type="match status" value="1"/>
</dbReference>
<dbReference type="Gene3D" id="3.40.366.10">
    <property type="entry name" value="Malonyl-Coenzyme A Acyl Carrier Protein, domain 2"/>
    <property type="match status" value="1"/>
</dbReference>
<dbReference type="SUPFAM" id="SSF47336">
    <property type="entry name" value="ACP-like"/>
    <property type="match status" value="1"/>
</dbReference>
<dbReference type="InterPro" id="IPR009081">
    <property type="entry name" value="PP-bd_ACP"/>
</dbReference>
<dbReference type="AlphaFoldDB" id="A0A1H4VG17"/>
<proteinExistence type="predicted"/>
<organism evidence="6 7">
    <name type="scientific">Amycolatopsis tolypomycina</name>
    <dbReference type="NCBI Taxonomy" id="208445"/>
    <lineage>
        <taxon>Bacteria</taxon>
        <taxon>Bacillati</taxon>
        <taxon>Actinomycetota</taxon>
        <taxon>Actinomycetes</taxon>
        <taxon>Pseudonocardiales</taxon>
        <taxon>Pseudonocardiaceae</taxon>
        <taxon>Amycolatopsis</taxon>
    </lineage>
</organism>
<evidence type="ECO:0000256" key="2">
    <source>
        <dbReference type="ARBA" id="ARBA00022553"/>
    </source>
</evidence>
<dbReference type="PROSITE" id="PS50075">
    <property type="entry name" value="CARRIER"/>
    <property type="match status" value="1"/>
</dbReference>
<dbReference type="GO" id="GO:0004315">
    <property type="term" value="F:3-oxoacyl-[acyl-carrier-protein] synthase activity"/>
    <property type="evidence" value="ECO:0007669"/>
    <property type="project" value="InterPro"/>
</dbReference>
<reference evidence="7" key="1">
    <citation type="submission" date="2016-10" db="EMBL/GenBank/DDBJ databases">
        <authorList>
            <person name="Varghese N."/>
            <person name="Submissions S."/>
        </authorList>
    </citation>
    <scope>NUCLEOTIDE SEQUENCE [LARGE SCALE GENOMIC DNA]</scope>
    <source>
        <strain evidence="7">DSM 44544</strain>
    </source>
</reference>
<dbReference type="SMART" id="SM00827">
    <property type="entry name" value="PKS_AT"/>
    <property type="match status" value="1"/>
</dbReference>
<evidence type="ECO:0000259" key="4">
    <source>
        <dbReference type="PROSITE" id="PS50075"/>
    </source>
</evidence>
<dbReference type="GO" id="GO:0006633">
    <property type="term" value="P:fatty acid biosynthetic process"/>
    <property type="evidence" value="ECO:0007669"/>
    <property type="project" value="InterPro"/>
</dbReference>
<dbReference type="InterPro" id="IPR001227">
    <property type="entry name" value="Ac_transferase_dom_sf"/>
</dbReference>
<evidence type="ECO:0000313" key="6">
    <source>
        <dbReference type="EMBL" id="SEC80042.1"/>
    </source>
</evidence>
<evidence type="ECO:0000256" key="1">
    <source>
        <dbReference type="ARBA" id="ARBA00022450"/>
    </source>
</evidence>
<name>A0A1H4VG17_9PSEU</name>
<dbReference type="CDD" id="cd00833">
    <property type="entry name" value="PKS"/>
    <property type="match status" value="1"/>
</dbReference>
<dbReference type="EMBL" id="FNSO01000004">
    <property type="protein sequence ID" value="SEC80042.1"/>
    <property type="molecule type" value="Genomic_DNA"/>
</dbReference>
<dbReference type="Gene3D" id="3.30.70.3290">
    <property type="match status" value="1"/>
</dbReference>
<dbReference type="SUPFAM" id="SSF52151">
    <property type="entry name" value="FabD/lysophospholipase-like"/>
    <property type="match status" value="1"/>
</dbReference>
<dbReference type="PROSITE" id="PS00012">
    <property type="entry name" value="PHOSPHOPANTETHEINE"/>
    <property type="match status" value="1"/>
</dbReference>
<dbReference type="SUPFAM" id="SSF53901">
    <property type="entry name" value="Thiolase-like"/>
    <property type="match status" value="1"/>
</dbReference>
<dbReference type="InterPro" id="IPR018201">
    <property type="entry name" value="Ketoacyl_synth_AS"/>
</dbReference>
<dbReference type="STRING" id="208445.SAMN04489727_5138"/>
<dbReference type="Pfam" id="PF00550">
    <property type="entry name" value="PP-binding"/>
    <property type="match status" value="1"/>
</dbReference>
<dbReference type="Pfam" id="PF00698">
    <property type="entry name" value="Acyl_transf_1"/>
    <property type="match status" value="1"/>
</dbReference>
<dbReference type="GO" id="GO:0071770">
    <property type="term" value="P:DIM/DIP cell wall layer assembly"/>
    <property type="evidence" value="ECO:0007669"/>
    <property type="project" value="TreeGrafter"/>
</dbReference>
<dbReference type="PROSITE" id="PS52004">
    <property type="entry name" value="KS3_2"/>
    <property type="match status" value="1"/>
</dbReference>
<dbReference type="SMART" id="SM00825">
    <property type="entry name" value="PKS_KS"/>
    <property type="match status" value="1"/>
</dbReference>
<dbReference type="Gene3D" id="1.10.1200.10">
    <property type="entry name" value="ACP-like"/>
    <property type="match status" value="1"/>
</dbReference>
<evidence type="ECO:0000256" key="3">
    <source>
        <dbReference type="ARBA" id="ARBA00022679"/>
    </source>
</evidence>
<keyword evidence="1" id="KW-0596">Phosphopantetheine</keyword>
<evidence type="ECO:0000313" key="7">
    <source>
        <dbReference type="Proteomes" id="UP000199622"/>
    </source>
</evidence>
<dbReference type="InterPro" id="IPR014043">
    <property type="entry name" value="Acyl_transferase_dom"/>
</dbReference>
<dbReference type="SUPFAM" id="SSF55048">
    <property type="entry name" value="Probable ACP-binding domain of malonyl-CoA ACP transacylase"/>
    <property type="match status" value="1"/>
</dbReference>
<dbReference type="InterPro" id="IPR014030">
    <property type="entry name" value="Ketoacyl_synth_N"/>
</dbReference>
<dbReference type="InterPro" id="IPR020806">
    <property type="entry name" value="PKS_PP-bd"/>
</dbReference>
<dbReference type="Proteomes" id="UP000199622">
    <property type="component" value="Unassembled WGS sequence"/>
</dbReference>
<dbReference type="GO" id="GO:0005737">
    <property type="term" value="C:cytoplasm"/>
    <property type="evidence" value="ECO:0007669"/>
    <property type="project" value="TreeGrafter"/>
</dbReference>
<dbReference type="PANTHER" id="PTHR43775:SF37">
    <property type="entry name" value="SI:DKEY-61P9.11"/>
    <property type="match status" value="1"/>
</dbReference>
<dbReference type="InterPro" id="IPR016036">
    <property type="entry name" value="Malonyl_transacylase_ACP-bd"/>
</dbReference>
<dbReference type="PANTHER" id="PTHR43775">
    <property type="entry name" value="FATTY ACID SYNTHASE"/>
    <property type="match status" value="1"/>
</dbReference>
<keyword evidence="3 6" id="KW-0808">Transferase</keyword>
<dbReference type="Pfam" id="PF00109">
    <property type="entry name" value="ketoacyl-synt"/>
    <property type="match status" value="1"/>
</dbReference>
<dbReference type="InterPro" id="IPR020841">
    <property type="entry name" value="PKS_Beta-ketoAc_synthase_dom"/>
</dbReference>
<feature type="domain" description="Ketosynthase family 3 (KS3)" evidence="5">
    <location>
        <begin position="8"/>
        <end position="431"/>
    </location>
</feature>
<evidence type="ECO:0000259" key="5">
    <source>
        <dbReference type="PROSITE" id="PS52004"/>
    </source>
</evidence>
<gene>
    <name evidence="6" type="ORF">SAMN04489727_5138</name>
</gene>
<keyword evidence="7" id="KW-1185">Reference proteome</keyword>
<keyword evidence="2" id="KW-0597">Phosphoprotein</keyword>
<protein>
    <submittedName>
        <fullName evidence="6">Acyl transferase domain-containing protein</fullName>
    </submittedName>
</protein>
<dbReference type="Pfam" id="PF02801">
    <property type="entry name" value="Ketoacyl-synt_C"/>
    <property type="match status" value="1"/>
</dbReference>
<dbReference type="InterPro" id="IPR016035">
    <property type="entry name" value="Acyl_Trfase/lysoPLipase"/>
</dbReference>
<dbReference type="GO" id="GO:0004312">
    <property type="term" value="F:fatty acid synthase activity"/>
    <property type="evidence" value="ECO:0007669"/>
    <property type="project" value="TreeGrafter"/>
</dbReference>
<dbReference type="InterPro" id="IPR036736">
    <property type="entry name" value="ACP-like_sf"/>
</dbReference>
<sequence length="1203" mass="124698">MSNPEFTAAPIGVVGMSCRLPGADSTAEFWRLISENIDAVTEVPADRFDVSAHCAQPPVPGKTNSRYGGFLRDIRGFDAGFFRISPREANLMDPQQRLLLQVVWEALEDAGIPPATLAGSNTGVFVGQATADYAAVTGADAGSDVLGMSGSVLRAVTAGRVSHAFDFRGPSLVVDTACSSSLVAVHQARLSLVTGESDVAIVAGTNVVLSPADAISYAQGGMLSPDGRCKFGAAEADGFVRSEGIVAMVLKRTGDARRDGDRVRAALLGSAVTNDGDGDGLMLKPAKAGQSAALRAACRTAGVTPADLDYVEAHGTGTVAGDGVELAALAEARAGAPNGASVPLRIGSVKTNVGHTEAAAGITGLAKAVLVAEHGLIPASLHADPATVRDRQPALELVTENQPLNPRGEHALAGVSSFGISGTNAHVVVAGVPAEEPPAVGTTGPQLLVLSAKSENSLRALASAYADFLGDTGKRYPLAHICHAAATGRDALDHRLWAVGETHDELAAHLRACARDEPTPGAGRQRAGRSPRVGFVFPGQGGQWAGMARRLLETAPGFRAAMRRCDDAVRAELGWSVLERLRDPRPGDLTRVEVAQPLLWAYEAALADLLRARGIEPDLCLGHSMGEAAAAYTAGALSLAGSAAVICRRSRLMTRVSGAGRMLAVELPADTAAELTADEHEVCVAAENAPRATVLSGAAAAIERVAARFDDRGVFARPVKVDVASHSPLMDELLPDLRGQLDDVEPAPAGETTLLSTVRARPVDSAELTAGYWADNLRAPVRLASAVTRLAADEPWVLVELSPHPVLLGALRDCLGEHPDSTAVATLSRREPEDRALLKAVGAVFAAGGAVDWTRFHRGPRPHVPLPHYPWDTTEHWAAAPARQRSAGHRTVTLGELGLLDACRATEVDGARPVPAVAYLAAAWHVTGASALRGLRFAGDMLSCVDGDVTVAAQLAAPGFTLTATGPDGAACRVTGSVAGGAGLPADGGLDAALDACPDFLSGGGFVELAVRRGHRFAAGSGVRRLWRGDGVVVAQHEAGADGRFGVFEAALRTMLAIWPDTSYAMTAVEEVTAGELPEGEFWTVARFGDRSELLVVHPDGRVAGAMHGVEFVPVTKIAAPAGDVREVFARAVAQVLGTTPGAVDLRRSLRDLGLDSIMATQLRRALAAVTGAPVSAADLLAPVRADELLARLTAAPEHRSAA</sequence>
<dbReference type="PROSITE" id="PS00606">
    <property type="entry name" value="KS3_1"/>
    <property type="match status" value="1"/>
</dbReference>
<accession>A0A1H4VG17</accession>
<dbReference type="InterPro" id="IPR006162">
    <property type="entry name" value="Ppantetheine_attach_site"/>
</dbReference>
<dbReference type="GO" id="GO:0005886">
    <property type="term" value="C:plasma membrane"/>
    <property type="evidence" value="ECO:0007669"/>
    <property type="project" value="TreeGrafter"/>
</dbReference>
<dbReference type="InterPro" id="IPR014031">
    <property type="entry name" value="Ketoacyl_synth_C"/>
</dbReference>
<dbReference type="InterPro" id="IPR016039">
    <property type="entry name" value="Thiolase-like"/>
</dbReference>
<dbReference type="Gene3D" id="3.40.47.10">
    <property type="match status" value="1"/>
</dbReference>
<dbReference type="InterPro" id="IPR050091">
    <property type="entry name" value="PKS_NRPS_Biosynth_Enz"/>
</dbReference>
<dbReference type="Pfam" id="PF22621">
    <property type="entry name" value="CurL-like_PKS_C"/>
    <property type="match status" value="1"/>
</dbReference>
<dbReference type="GO" id="GO:0031177">
    <property type="term" value="F:phosphopantetheine binding"/>
    <property type="evidence" value="ECO:0007669"/>
    <property type="project" value="InterPro"/>
</dbReference>
<dbReference type="RefSeq" id="WP_167384729.1">
    <property type="nucleotide sequence ID" value="NZ_FNSO01000004.1"/>
</dbReference>
<feature type="domain" description="Carrier" evidence="4">
    <location>
        <begin position="1120"/>
        <end position="1197"/>
    </location>
</feature>